<dbReference type="GO" id="GO:0008392">
    <property type="term" value="F:arachidonate epoxygenase activity"/>
    <property type="evidence" value="ECO:0007669"/>
    <property type="project" value="TreeGrafter"/>
</dbReference>
<evidence type="ECO:0000256" key="1">
    <source>
        <dbReference type="ARBA" id="ARBA00001971"/>
    </source>
</evidence>
<comment type="cofactor">
    <cofactor evidence="1">
        <name>heme</name>
        <dbReference type="ChEBI" id="CHEBI:30413"/>
    </cofactor>
</comment>
<dbReference type="Proteomes" id="UP000585614">
    <property type="component" value="Unassembled WGS sequence"/>
</dbReference>
<dbReference type="SUPFAM" id="SSF48264">
    <property type="entry name" value="Cytochrome P450"/>
    <property type="match status" value="1"/>
</dbReference>
<dbReference type="InterPro" id="IPR001128">
    <property type="entry name" value="Cyt_P450"/>
</dbReference>
<evidence type="ECO:0000256" key="5">
    <source>
        <dbReference type="ARBA" id="ARBA00023004"/>
    </source>
</evidence>
<dbReference type="GO" id="GO:0006805">
    <property type="term" value="P:xenobiotic metabolic process"/>
    <property type="evidence" value="ECO:0007669"/>
    <property type="project" value="TreeGrafter"/>
</dbReference>
<organism evidence="6 7">
    <name type="scientific">Rhinolophus ferrumequinum</name>
    <name type="common">Greater horseshoe bat</name>
    <dbReference type="NCBI Taxonomy" id="59479"/>
    <lineage>
        <taxon>Eukaryota</taxon>
        <taxon>Metazoa</taxon>
        <taxon>Chordata</taxon>
        <taxon>Craniata</taxon>
        <taxon>Vertebrata</taxon>
        <taxon>Euteleostomi</taxon>
        <taxon>Mammalia</taxon>
        <taxon>Eutheria</taxon>
        <taxon>Laurasiatheria</taxon>
        <taxon>Chiroptera</taxon>
        <taxon>Yinpterochiroptera</taxon>
        <taxon>Rhinolophoidea</taxon>
        <taxon>Rhinolophidae</taxon>
        <taxon>Rhinolophinae</taxon>
        <taxon>Rhinolophus</taxon>
    </lineage>
</organism>
<dbReference type="Pfam" id="PF00067">
    <property type="entry name" value="p450"/>
    <property type="match status" value="2"/>
</dbReference>
<dbReference type="GO" id="GO:0005506">
    <property type="term" value="F:iron ion binding"/>
    <property type="evidence" value="ECO:0007669"/>
    <property type="project" value="InterPro"/>
</dbReference>
<evidence type="ECO:0000313" key="6">
    <source>
        <dbReference type="EMBL" id="KAF6287870.1"/>
    </source>
</evidence>
<dbReference type="GO" id="GO:0019373">
    <property type="term" value="P:epoxygenase P450 pathway"/>
    <property type="evidence" value="ECO:0007669"/>
    <property type="project" value="TreeGrafter"/>
</dbReference>
<comment type="similarity">
    <text evidence="2">Belongs to the cytochrome P450 family.</text>
</comment>
<gene>
    <name evidence="6" type="ORF">mRhiFer1_003607</name>
</gene>
<comment type="caution">
    <text evidence="6">The sequence shown here is derived from an EMBL/GenBank/DDBJ whole genome shotgun (WGS) entry which is preliminary data.</text>
</comment>
<evidence type="ECO:0000256" key="2">
    <source>
        <dbReference type="ARBA" id="ARBA00010617"/>
    </source>
</evidence>
<dbReference type="InterPro" id="IPR002401">
    <property type="entry name" value="Cyt_P450_E_grp-I"/>
</dbReference>
<dbReference type="GO" id="GO:0005737">
    <property type="term" value="C:cytoplasm"/>
    <property type="evidence" value="ECO:0007669"/>
    <property type="project" value="TreeGrafter"/>
</dbReference>
<dbReference type="GO" id="GO:0020037">
    <property type="term" value="F:heme binding"/>
    <property type="evidence" value="ECO:0007669"/>
    <property type="project" value="InterPro"/>
</dbReference>
<protein>
    <submittedName>
        <fullName evidence="6">Cytochrome P450 family 2 subfamily F member 1</fullName>
    </submittedName>
</protein>
<evidence type="ECO:0000313" key="7">
    <source>
        <dbReference type="Proteomes" id="UP000585614"/>
    </source>
</evidence>
<dbReference type="GO" id="GO:0016712">
    <property type="term" value="F:oxidoreductase activity, acting on paired donors, with incorporation or reduction of molecular oxygen, reduced flavin or flavoprotein as one donor, and incorporation of one atom of oxygen"/>
    <property type="evidence" value="ECO:0007669"/>
    <property type="project" value="TreeGrafter"/>
</dbReference>
<dbReference type="InterPro" id="IPR050182">
    <property type="entry name" value="Cytochrome_P450_fam2"/>
</dbReference>
<name>A0A7J7SHM3_RHIFE</name>
<evidence type="ECO:0000256" key="3">
    <source>
        <dbReference type="ARBA" id="ARBA00022617"/>
    </source>
</evidence>
<dbReference type="PANTHER" id="PTHR24300">
    <property type="entry name" value="CYTOCHROME P450 508A4-RELATED"/>
    <property type="match status" value="1"/>
</dbReference>
<proteinExistence type="inferred from homology"/>
<reference evidence="6 7" key="1">
    <citation type="journal article" date="2020" name="Nature">
        <title>Six reference-quality genomes reveal evolution of bat adaptations.</title>
        <authorList>
            <person name="Jebb D."/>
            <person name="Huang Z."/>
            <person name="Pippel M."/>
            <person name="Hughes G.M."/>
            <person name="Lavrichenko K."/>
            <person name="Devanna P."/>
            <person name="Winkler S."/>
            <person name="Jermiin L.S."/>
            <person name="Skirmuntt E.C."/>
            <person name="Katzourakis A."/>
            <person name="Burkitt-Gray L."/>
            <person name="Ray D.A."/>
            <person name="Sullivan K.A.M."/>
            <person name="Roscito J.G."/>
            <person name="Kirilenko B.M."/>
            <person name="Davalos L.M."/>
            <person name="Corthals A.P."/>
            <person name="Power M.L."/>
            <person name="Jones G."/>
            <person name="Ransome R.D."/>
            <person name="Dechmann D.K.N."/>
            <person name="Locatelli A.G."/>
            <person name="Puechmaille S.J."/>
            <person name="Fedrigo O."/>
            <person name="Jarvis E.D."/>
            <person name="Hiller M."/>
            <person name="Vernes S.C."/>
            <person name="Myers E.W."/>
            <person name="Teeling E.C."/>
        </authorList>
    </citation>
    <scope>NUCLEOTIDE SEQUENCE [LARGE SCALE GENOMIC DNA]</scope>
    <source>
        <strain evidence="6">MRhiFer1</strain>
        <tissue evidence="6">Lung</tissue>
    </source>
</reference>
<dbReference type="InterPro" id="IPR036396">
    <property type="entry name" value="Cyt_P450_sf"/>
</dbReference>
<dbReference type="EMBL" id="JACAGC010000022">
    <property type="protein sequence ID" value="KAF6287870.1"/>
    <property type="molecule type" value="Genomic_DNA"/>
</dbReference>
<accession>A0A7J7SHM3</accession>
<keyword evidence="3" id="KW-0349">Heme</keyword>
<dbReference type="PRINTS" id="PR00463">
    <property type="entry name" value="EP450I"/>
</dbReference>
<evidence type="ECO:0000256" key="4">
    <source>
        <dbReference type="ARBA" id="ARBA00022723"/>
    </source>
</evidence>
<sequence length="190" mass="21885">MGKRRVEERILEEGSFLLTELQKTAGQGPERQSIPLKSHRSYLVTKTARYRSYNLFPSLLDWVSRLHRRLFLNFGRLKDFIALSVRDHQASFDPNSPRDCIDCFLTKIARTLGATLRFAFLVLMKYPKVQGRRLCLGKSLARMELFLYLTAIRQSFSLQPLGAPENIDLTPLSSRLGNLPRPFQLCVRAL</sequence>
<dbReference type="Gene3D" id="1.10.630.10">
    <property type="entry name" value="Cytochrome P450"/>
    <property type="match status" value="2"/>
</dbReference>
<keyword evidence="5" id="KW-0408">Iron</keyword>
<dbReference type="PANTHER" id="PTHR24300:SF275">
    <property type="entry name" value="CYTOCHROME P450 2F1"/>
    <property type="match status" value="1"/>
</dbReference>
<keyword evidence="4" id="KW-0479">Metal-binding</keyword>
<dbReference type="AlphaFoldDB" id="A0A7J7SHM3"/>